<dbReference type="Gene3D" id="1.10.260.40">
    <property type="entry name" value="lambda repressor-like DNA-binding domains"/>
    <property type="match status" value="1"/>
</dbReference>
<feature type="domain" description="HTH cro/C1-type" evidence="1">
    <location>
        <begin position="21"/>
        <end position="61"/>
    </location>
</feature>
<reference evidence="2 3" key="1">
    <citation type="submission" date="2017-07" db="EMBL/GenBank/DDBJ databases">
        <title>Isolation and development of strain Bacillus megaterium SR7 for enhanced growth and metabolite production under supercritical carbon dioxide.</title>
        <authorList>
            <person name="Freedman A.J.E."/>
            <person name="Peet K.C."/>
            <person name="Boock J.T."/>
            <person name="Penn K."/>
            <person name="Prather K.L.J."/>
            <person name="Thompson J.R."/>
        </authorList>
    </citation>
    <scope>NUCLEOTIDE SEQUENCE [LARGE SCALE GENOMIC DNA]</scope>
    <source>
        <strain evidence="2 3">SR7</strain>
    </source>
</reference>
<dbReference type="EMBL" id="CP022674">
    <property type="protein sequence ID" value="AXI29430.1"/>
    <property type="molecule type" value="Genomic_DNA"/>
</dbReference>
<dbReference type="GO" id="GO:0003677">
    <property type="term" value="F:DNA binding"/>
    <property type="evidence" value="ECO:0007669"/>
    <property type="project" value="InterPro"/>
</dbReference>
<sequence>MKLVCKIGKLIEEEGYLKKHVAKKVGVSPTQLSNWIAENNYPGADKLFKLAQVLNCKVDDLYEYEEEIN</sequence>
<gene>
    <name evidence="2" type="ORF">CIB87_10555</name>
</gene>
<dbReference type="SUPFAM" id="SSF47413">
    <property type="entry name" value="lambda repressor-like DNA-binding domains"/>
    <property type="match status" value="1"/>
</dbReference>
<dbReference type="InterPro" id="IPR010982">
    <property type="entry name" value="Lambda_DNA-bd_dom_sf"/>
</dbReference>
<dbReference type="SMART" id="SM00530">
    <property type="entry name" value="HTH_XRE"/>
    <property type="match status" value="1"/>
</dbReference>
<protein>
    <submittedName>
        <fullName evidence="2">Transcriptional regulator</fullName>
    </submittedName>
</protein>
<dbReference type="AlphaFoldDB" id="A0AA86LTI6"/>
<dbReference type="Pfam" id="PF01381">
    <property type="entry name" value="HTH_3"/>
    <property type="match status" value="1"/>
</dbReference>
<proteinExistence type="predicted"/>
<accession>A0AA86LTI6</accession>
<dbReference type="CDD" id="cd00093">
    <property type="entry name" value="HTH_XRE"/>
    <property type="match status" value="1"/>
</dbReference>
<name>A0AA86LTI6_PRIMG</name>
<dbReference type="InterPro" id="IPR001387">
    <property type="entry name" value="Cro/C1-type_HTH"/>
</dbReference>
<evidence type="ECO:0000313" key="3">
    <source>
        <dbReference type="Proteomes" id="UP000253834"/>
    </source>
</evidence>
<dbReference type="PROSITE" id="PS50943">
    <property type="entry name" value="HTH_CROC1"/>
    <property type="match status" value="1"/>
</dbReference>
<dbReference type="RefSeq" id="WP_114895447.1">
    <property type="nucleotide sequence ID" value="NZ_CP022674.1"/>
</dbReference>
<evidence type="ECO:0000259" key="1">
    <source>
        <dbReference type="PROSITE" id="PS50943"/>
    </source>
</evidence>
<organism evidence="2 3">
    <name type="scientific">Priestia megaterium</name>
    <name type="common">Bacillus megaterium</name>
    <dbReference type="NCBI Taxonomy" id="1404"/>
    <lineage>
        <taxon>Bacteria</taxon>
        <taxon>Bacillati</taxon>
        <taxon>Bacillota</taxon>
        <taxon>Bacilli</taxon>
        <taxon>Bacillales</taxon>
        <taxon>Bacillaceae</taxon>
        <taxon>Priestia</taxon>
    </lineage>
</organism>
<evidence type="ECO:0000313" key="2">
    <source>
        <dbReference type="EMBL" id="AXI29430.1"/>
    </source>
</evidence>
<dbReference type="Proteomes" id="UP000253834">
    <property type="component" value="Chromosome"/>
</dbReference>